<reference evidence="1 2" key="1">
    <citation type="submission" date="2018-06" db="EMBL/GenBank/DDBJ databases">
        <authorList>
            <consortium name="Pathogen Informatics"/>
            <person name="Doyle S."/>
        </authorList>
    </citation>
    <scope>NUCLEOTIDE SEQUENCE [LARGE SCALE GENOMIC DNA]</scope>
    <source>
        <strain evidence="1 2">NCTC11685</strain>
    </source>
</reference>
<name>A0A7H4PPA5_9ENTR</name>
<dbReference type="AlphaFoldDB" id="A0A7H4PPA5"/>
<dbReference type="EMBL" id="UGMS01000004">
    <property type="protein sequence ID" value="STW80228.1"/>
    <property type="molecule type" value="Genomic_DNA"/>
</dbReference>
<dbReference type="InterPro" id="IPR000015">
    <property type="entry name" value="Fimb_usher"/>
</dbReference>
<dbReference type="InterPro" id="IPR042186">
    <property type="entry name" value="FimD_plug_dom"/>
</dbReference>
<organism evidence="1 2">
    <name type="scientific">Klebsiella michiganensis</name>
    <dbReference type="NCBI Taxonomy" id="1134687"/>
    <lineage>
        <taxon>Bacteria</taxon>
        <taxon>Pseudomonadati</taxon>
        <taxon>Pseudomonadota</taxon>
        <taxon>Gammaproteobacteria</taxon>
        <taxon>Enterobacterales</taxon>
        <taxon>Enterobacteriaceae</taxon>
        <taxon>Klebsiella/Raoultella group</taxon>
        <taxon>Klebsiella</taxon>
    </lineage>
</organism>
<dbReference type="PANTHER" id="PTHR30451:SF21">
    <property type="entry name" value="FIMBRIAL USHER DOMAIN-CONTAINING PROTEIN YDET-RELATED"/>
    <property type="match status" value="1"/>
</dbReference>
<evidence type="ECO:0000313" key="2">
    <source>
        <dbReference type="Proteomes" id="UP000254863"/>
    </source>
</evidence>
<dbReference type="Proteomes" id="UP000254863">
    <property type="component" value="Unassembled WGS sequence"/>
</dbReference>
<protein>
    <submittedName>
        <fullName evidence="1">Type 1 fimbriae anchoring protein FimD</fullName>
    </submittedName>
</protein>
<proteinExistence type="predicted"/>
<dbReference type="GO" id="GO:0009279">
    <property type="term" value="C:cell outer membrane"/>
    <property type="evidence" value="ECO:0007669"/>
    <property type="project" value="TreeGrafter"/>
</dbReference>
<gene>
    <name evidence="1" type="primary">fimD_23</name>
    <name evidence="1" type="ORF">NCTC11685_07584</name>
</gene>
<comment type="caution">
    <text evidence="1">The sequence shown here is derived from an EMBL/GenBank/DDBJ whole genome shotgun (WGS) entry which is preliminary data.</text>
</comment>
<dbReference type="GO" id="GO:0009297">
    <property type="term" value="P:pilus assembly"/>
    <property type="evidence" value="ECO:0007669"/>
    <property type="project" value="InterPro"/>
</dbReference>
<dbReference type="Gene3D" id="2.60.40.2610">
    <property type="entry name" value="Outer membrane usher protein FimD, plug domain"/>
    <property type="match status" value="1"/>
</dbReference>
<dbReference type="PANTHER" id="PTHR30451">
    <property type="entry name" value="OUTER MEMBRANE USHER PROTEIN"/>
    <property type="match status" value="1"/>
</dbReference>
<accession>A0A7H4PPA5</accession>
<dbReference type="GO" id="GO:0015473">
    <property type="term" value="F:fimbrial usher porin activity"/>
    <property type="evidence" value="ECO:0007669"/>
    <property type="project" value="InterPro"/>
</dbReference>
<sequence>MPYASPYRKNILTLDTTTMPDDVDLELATQTVVPTRGAVVRANYATSVG</sequence>
<evidence type="ECO:0000313" key="1">
    <source>
        <dbReference type="EMBL" id="STW80228.1"/>
    </source>
</evidence>
<dbReference type="Pfam" id="PF00577">
    <property type="entry name" value="Usher"/>
    <property type="match status" value="1"/>
</dbReference>